<sequence length="219" mass="25630">MKLSEFSLWAFKLELDLARKFTLFSRCVCAHFERLFDPIETDGIYRVVVKLCGPDERVGTTELSSSVIKYYKEFDFDYFESLNLVAKKRFLLDTLYNALMPLCEMEGWPKAPFHEAYEKVIRENFVNTYTIKKKLSRNKKLSAELIGDHDEKAFNCSIVIKNSDGKELLNEHLFTEEPDEFLFNSRIGDVKWINKTTVVHQSKDKQKLARFDIGDLIDD</sequence>
<protein>
    <submittedName>
        <fullName evidence="1">Uncharacterized protein</fullName>
    </submittedName>
</protein>
<name>A0AA51X738_9GAMM</name>
<gene>
    <name evidence="1" type="ORF">Q9312_15855</name>
</gene>
<keyword evidence="2" id="KW-1185">Reference proteome</keyword>
<dbReference type="EMBL" id="CP133548">
    <property type="protein sequence ID" value="WMS86695.1"/>
    <property type="molecule type" value="Genomic_DNA"/>
</dbReference>
<accession>A0AA51X738</accession>
<organism evidence="1 2">
    <name type="scientific">Pleionea litopenaei</name>
    <dbReference type="NCBI Taxonomy" id="3070815"/>
    <lineage>
        <taxon>Bacteria</taxon>
        <taxon>Pseudomonadati</taxon>
        <taxon>Pseudomonadota</taxon>
        <taxon>Gammaproteobacteria</taxon>
        <taxon>Oceanospirillales</taxon>
        <taxon>Pleioneaceae</taxon>
        <taxon>Pleionea</taxon>
    </lineage>
</organism>
<evidence type="ECO:0000313" key="2">
    <source>
        <dbReference type="Proteomes" id="UP001239782"/>
    </source>
</evidence>
<dbReference type="Proteomes" id="UP001239782">
    <property type="component" value="Chromosome"/>
</dbReference>
<dbReference type="KEGG" id="plei:Q9312_15855"/>
<dbReference type="RefSeq" id="WP_309201840.1">
    <property type="nucleotide sequence ID" value="NZ_CP133548.1"/>
</dbReference>
<proteinExistence type="predicted"/>
<dbReference type="AlphaFoldDB" id="A0AA51X738"/>
<evidence type="ECO:0000313" key="1">
    <source>
        <dbReference type="EMBL" id="WMS86695.1"/>
    </source>
</evidence>
<reference evidence="1 2" key="1">
    <citation type="submission" date="2023-08" db="EMBL/GenBank/DDBJ databases">
        <title>Pleionea litopenaei sp. nov., isolated from stomach of juvenile Litopenaeus vannamei.</title>
        <authorList>
            <person name="Rho A.M."/>
            <person name="Hwang C.Y."/>
        </authorList>
    </citation>
    <scope>NUCLEOTIDE SEQUENCE [LARGE SCALE GENOMIC DNA]</scope>
    <source>
        <strain evidence="1 2">HL-JVS1</strain>
    </source>
</reference>